<feature type="transmembrane region" description="Helical" evidence="1">
    <location>
        <begin position="12"/>
        <end position="32"/>
    </location>
</feature>
<evidence type="ECO:0008006" key="4">
    <source>
        <dbReference type="Google" id="ProtNLM"/>
    </source>
</evidence>
<keyword evidence="1" id="KW-0472">Membrane</keyword>
<dbReference type="InterPro" id="IPR046730">
    <property type="entry name" value="DUF6622"/>
</dbReference>
<gene>
    <name evidence="2" type="ORF">FHS28_001462</name>
</gene>
<accession>A0ABR6GPQ7</accession>
<protein>
    <recommendedName>
        <fullName evidence="4">DUF1453 domain-containing protein</fullName>
    </recommendedName>
</protein>
<evidence type="ECO:0000313" key="3">
    <source>
        <dbReference type="Proteomes" id="UP000574369"/>
    </source>
</evidence>
<dbReference type="RefSeq" id="WP_088449958.1">
    <property type="nucleotide sequence ID" value="NZ_JACHXO010000002.1"/>
</dbReference>
<feature type="transmembrane region" description="Helical" evidence="1">
    <location>
        <begin position="127"/>
        <end position="148"/>
    </location>
</feature>
<proteinExistence type="predicted"/>
<feature type="transmembrane region" description="Helical" evidence="1">
    <location>
        <begin position="67"/>
        <end position="90"/>
    </location>
</feature>
<name>A0ABR6GPQ7_9BURK</name>
<reference evidence="2 3" key="1">
    <citation type="submission" date="2020-08" db="EMBL/GenBank/DDBJ databases">
        <title>Genomic Encyclopedia of Type Strains, Phase III (KMG-III): the genomes of soil and plant-associated and newly described type strains.</title>
        <authorList>
            <person name="Whitman W."/>
        </authorList>
    </citation>
    <scope>NUCLEOTIDE SEQUENCE [LARGE SCALE GENOMIC DNA]</scope>
    <source>
        <strain evidence="2 3">CECT 7247</strain>
    </source>
</reference>
<comment type="caution">
    <text evidence="2">The sequence shown here is derived from an EMBL/GenBank/DDBJ whole genome shotgun (WGS) entry which is preliminary data.</text>
</comment>
<keyword evidence="1" id="KW-1133">Transmembrane helix</keyword>
<organism evidence="2 3">
    <name type="scientific">Roseateles terrae</name>
    <dbReference type="NCBI Taxonomy" id="431060"/>
    <lineage>
        <taxon>Bacteria</taxon>
        <taxon>Pseudomonadati</taxon>
        <taxon>Pseudomonadota</taxon>
        <taxon>Betaproteobacteria</taxon>
        <taxon>Burkholderiales</taxon>
        <taxon>Sphaerotilaceae</taxon>
        <taxon>Roseateles</taxon>
    </lineage>
</organism>
<keyword evidence="1" id="KW-0812">Transmembrane</keyword>
<feature type="transmembrane region" description="Helical" evidence="1">
    <location>
        <begin position="160"/>
        <end position="180"/>
    </location>
</feature>
<keyword evidence="3" id="KW-1185">Reference proteome</keyword>
<dbReference type="Proteomes" id="UP000574369">
    <property type="component" value="Unassembled WGS sequence"/>
</dbReference>
<evidence type="ECO:0000256" key="1">
    <source>
        <dbReference type="SAM" id="Phobius"/>
    </source>
</evidence>
<dbReference type="EMBL" id="JACHXO010000002">
    <property type="protein sequence ID" value="MBB3194077.1"/>
    <property type="molecule type" value="Genomic_DNA"/>
</dbReference>
<evidence type="ECO:0000313" key="2">
    <source>
        <dbReference type="EMBL" id="MBB3194077.1"/>
    </source>
</evidence>
<sequence length="198" mass="20725">MHTSPLDALTQIATHVPVWVWILLVALIALGLKQRQTQFVSRKRLLVLPAVWLVFGAWGVQKGFGQAGTAGVAMVAWAAGLLTSTGALVASGWPASTDSRTGQPQAPGAIDATGAQRASGLYRVPGSWLPMVVMLAIFCARFAVGMALGVRPSLAQDATFAGIASLSFGLLSGFFVGRSLNILRRGGWERPVQAAMAA</sequence>
<feature type="transmembrane region" description="Helical" evidence="1">
    <location>
        <begin position="44"/>
        <end position="61"/>
    </location>
</feature>
<dbReference type="Pfam" id="PF20327">
    <property type="entry name" value="DUF6622"/>
    <property type="match status" value="1"/>
</dbReference>